<evidence type="ECO:0000313" key="3">
    <source>
        <dbReference type="Proteomes" id="UP000887013"/>
    </source>
</evidence>
<accession>A0A8X6TE10</accession>
<feature type="compositionally biased region" description="Polar residues" evidence="1">
    <location>
        <begin position="108"/>
        <end position="123"/>
    </location>
</feature>
<dbReference type="Proteomes" id="UP000887013">
    <property type="component" value="Unassembled WGS sequence"/>
</dbReference>
<dbReference type="InterPro" id="IPR008042">
    <property type="entry name" value="Retrotrans_Pao"/>
</dbReference>
<keyword evidence="2" id="KW-0808">Transferase</keyword>
<keyword evidence="3" id="KW-1185">Reference proteome</keyword>
<proteinExistence type="predicted"/>
<dbReference type="EMBL" id="BMAW01055386">
    <property type="protein sequence ID" value="GFT00582.1"/>
    <property type="molecule type" value="Genomic_DNA"/>
</dbReference>
<gene>
    <name evidence="2" type="primary">B7P43_G17655</name>
    <name evidence="2" type="ORF">NPIL_579651</name>
</gene>
<name>A0A8X6TE10_NEPPI</name>
<dbReference type="Pfam" id="PF05380">
    <property type="entry name" value="Peptidase_A17"/>
    <property type="match status" value="1"/>
</dbReference>
<dbReference type="OrthoDB" id="6429900at2759"/>
<keyword evidence="2" id="KW-0695">RNA-directed DNA polymerase</keyword>
<keyword evidence="2" id="KW-0548">Nucleotidyltransferase</keyword>
<protein>
    <submittedName>
        <fullName evidence="2">Reverse transcriptase domain-containing protein</fullName>
    </submittedName>
</protein>
<evidence type="ECO:0000256" key="1">
    <source>
        <dbReference type="SAM" id="MobiDB-lite"/>
    </source>
</evidence>
<evidence type="ECO:0000313" key="2">
    <source>
        <dbReference type="EMBL" id="GFT00582.1"/>
    </source>
</evidence>
<dbReference type="GO" id="GO:0003964">
    <property type="term" value="F:RNA-directed DNA polymerase activity"/>
    <property type="evidence" value="ECO:0007669"/>
    <property type="project" value="UniProtKB-KW"/>
</dbReference>
<feature type="region of interest" description="Disordered" evidence="1">
    <location>
        <begin position="108"/>
        <end position="132"/>
    </location>
</feature>
<sequence length="132" mass="15223">MDWSFNCIYHTCAFYDTSVPANDTCFYARHTVENSTEINLICSRNKLDPVKKVTLPRLELLVALLGPRLLEYFCRETNMHSYTAILCNDSTVDLSWIKEDPNNFRLQQDNGNSSIHNSSTMTPLPQCRQPCR</sequence>
<comment type="caution">
    <text evidence="2">The sequence shown here is derived from an EMBL/GenBank/DDBJ whole genome shotgun (WGS) entry which is preliminary data.</text>
</comment>
<dbReference type="AlphaFoldDB" id="A0A8X6TE10"/>
<organism evidence="2 3">
    <name type="scientific">Nephila pilipes</name>
    <name type="common">Giant wood spider</name>
    <name type="synonym">Nephila maculata</name>
    <dbReference type="NCBI Taxonomy" id="299642"/>
    <lineage>
        <taxon>Eukaryota</taxon>
        <taxon>Metazoa</taxon>
        <taxon>Ecdysozoa</taxon>
        <taxon>Arthropoda</taxon>
        <taxon>Chelicerata</taxon>
        <taxon>Arachnida</taxon>
        <taxon>Araneae</taxon>
        <taxon>Araneomorphae</taxon>
        <taxon>Entelegynae</taxon>
        <taxon>Araneoidea</taxon>
        <taxon>Nephilidae</taxon>
        <taxon>Nephila</taxon>
    </lineage>
</organism>
<reference evidence="2" key="1">
    <citation type="submission" date="2020-08" db="EMBL/GenBank/DDBJ databases">
        <title>Multicomponent nature underlies the extraordinary mechanical properties of spider dragline silk.</title>
        <authorList>
            <person name="Kono N."/>
            <person name="Nakamura H."/>
            <person name="Mori M."/>
            <person name="Yoshida Y."/>
            <person name="Ohtoshi R."/>
            <person name="Malay A.D."/>
            <person name="Moran D.A.P."/>
            <person name="Tomita M."/>
            <person name="Numata K."/>
            <person name="Arakawa K."/>
        </authorList>
    </citation>
    <scope>NUCLEOTIDE SEQUENCE</scope>
</reference>